<reference evidence="1" key="1">
    <citation type="thesis" date="2020" institute="ProQuest LLC" country="789 East Eisenhower Parkway, Ann Arbor, MI, USA">
        <title>Comparative Genomics and Chromosome Evolution.</title>
        <authorList>
            <person name="Mudd A.B."/>
        </authorList>
    </citation>
    <scope>NUCLEOTIDE SEQUENCE</scope>
    <source>
        <strain evidence="1">237g6f4</strain>
        <tissue evidence="1">Blood</tissue>
    </source>
</reference>
<name>A0AAV7CF24_ENGPU</name>
<dbReference type="Proteomes" id="UP000824782">
    <property type="component" value="Unassembled WGS sequence"/>
</dbReference>
<organism evidence="1 2">
    <name type="scientific">Engystomops pustulosus</name>
    <name type="common">Tungara frog</name>
    <name type="synonym">Physalaemus pustulosus</name>
    <dbReference type="NCBI Taxonomy" id="76066"/>
    <lineage>
        <taxon>Eukaryota</taxon>
        <taxon>Metazoa</taxon>
        <taxon>Chordata</taxon>
        <taxon>Craniata</taxon>
        <taxon>Vertebrata</taxon>
        <taxon>Euteleostomi</taxon>
        <taxon>Amphibia</taxon>
        <taxon>Batrachia</taxon>
        <taxon>Anura</taxon>
        <taxon>Neobatrachia</taxon>
        <taxon>Hyloidea</taxon>
        <taxon>Leptodactylidae</taxon>
        <taxon>Leiuperinae</taxon>
        <taxon>Engystomops</taxon>
    </lineage>
</organism>
<evidence type="ECO:0000313" key="1">
    <source>
        <dbReference type="EMBL" id="KAG8583585.1"/>
    </source>
</evidence>
<accession>A0AAV7CF24</accession>
<gene>
    <name evidence="1" type="ORF">GDO81_008475</name>
</gene>
<sequence length="80" mass="9311">MMSKSLKSHKDQHSILKRGTGRIMHWPSMLHNACLTVFQGNVNMYTRYNSVQIQQSLIILGHSCKCNILHQLYVNNFMFS</sequence>
<comment type="caution">
    <text evidence="1">The sequence shown here is derived from an EMBL/GenBank/DDBJ whole genome shotgun (WGS) entry which is preliminary data.</text>
</comment>
<protein>
    <submittedName>
        <fullName evidence="1">Uncharacterized protein</fullName>
    </submittedName>
</protein>
<evidence type="ECO:0000313" key="2">
    <source>
        <dbReference type="Proteomes" id="UP000824782"/>
    </source>
</evidence>
<proteinExistence type="predicted"/>
<dbReference type="AlphaFoldDB" id="A0AAV7CF24"/>
<dbReference type="EMBL" id="WNYA01000003">
    <property type="protein sequence ID" value="KAG8583585.1"/>
    <property type="molecule type" value="Genomic_DNA"/>
</dbReference>
<keyword evidence="2" id="KW-1185">Reference proteome</keyword>